<keyword evidence="2" id="KW-0808">Transferase</keyword>
<dbReference type="Pfam" id="PF13452">
    <property type="entry name" value="FAS1_DH_region"/>
    <property type="match status" value="1"/>
</dbReference>
<dbReference type="Gene3D" id="3.10.129.10">
    <property type="entry name" value="Hotdog Thioesterase"/>
    <property type="match status" value="1"/>
</dbReference>
<organism evidence="2 3">
    <name type="scientific">Novosphingobium resinovorum</name>
    <dbReference type="NCBI Taxonomy" id="158500"/>
    <lineage>
        <taxon>Bacteria</taxon>
        <taxon>Pseudomonadati</taxon>
        <taxon>Pseudomonadota</taxon>
        <taxon>Alphaproteobacteria</taxon>
        <taxon>Sphingomonadales</taxon>
        <taxon>Sphingomonadaceae</taxon>
        <taxon>Novosphingobium</taxon>
    </lineage>
</organism>
<dbReference type="InterPro" id="IPR029069">
    <property type="entry name" value="HotDog_dom_sf"/>
</dbReference>
<dbReference type="CDD" id="cd03441">
    <property type="entry name" value="R_hydratase_like"/>
    <property type="match status" value="1"/>
</dbReference>
<gene>
    <name evidence="2" type="ORF">BV97_04091</name>
</gene>
<sequence length="137" mass="14862">MTSPRRYADLTVGAKFPEQPARYVVTQAAVDAYREIGGATGPVNAGEIDIAPPTLAAVYIRPAQNALNGPPGGIHAKQRFEFLVPVEVGDTLDTVLEVRELYERNGRNFVVSETVTTNQHGAKVCVGRITQVWGQEQ</sequence>
<evidence type="ECO:0000259" key="1">
    <source>
        <dbReference type="Pfam" id="PF13452"/>
    </source>
</evidence>
<evidence type="ECO:0000313" key="2">
    <source>
        <dbReference type="EMBL" id="EZP79328.1"/>
    </source>
</evidence>
<feature type="domain" description="FAS1-like dehydratase" evidence="1">
    <location>
        <begin position="12"/>
        <end position="125"/>
    </location>
</feature>
<dbReference type="EMBL" id="JFYZ01000027">
    <property type="protein sequence ID" value="EZP79328.1"/>
    <property type="molecule type" value="Genomic_DNA"/>
</dbReference>
<dbReference type="InterPro" id="IPR039569">
    <property type="entry name" value="FAS1-like_DH_region"/>
</dbReference>
<dbReference type="Proteomes" id="UP000024329">
    <property type="component" value="Unassembled WGS sequence"/>
</dbReference>
<accession>A0A031JRD0</accession>
<name>A0A031JRD0_9SPHN</name>
<dbReference type="GO" id="GO:0016740">
    <property type="term" value="F:transferase activity"/>
    <property type="evidence" value="ECO:0007669"/>
    <property type="project" value="UniProtKB-KW"/>
</dbReference>
<dbReference type="SUPFAM" id="SSF54637">
    <property type="entry name" value="Thioesterase/thiol ester dehydrase-isomerase"/>
    <property type="match status" value="1"/>
</dbReference>
<reference evidence="2 3" key="1">
    <citation type="submission" date="2014-03" db="EMBL/GenBank/DDBJ databases">
        <title>Whole genome sequence of Novosphingobium resinovorum KF1.</title>
        <authorList>
            <person name="Gan H.M."/>
            <person name="Gan H.Y."/>
            <person name="Chew T.H."/>
            <person name="Savka M.A."/>
        </authorList>
    </citation>
    <scope>NUCLEOTIDE SEQUENCE [LARGE SCALE GENOMIC DNA]</scope>
    <source>
        <strain evidence="2 3">KF1</strain>
    </source>
</reference>
<proteinExistence type="predicted"/>
<dbReference type="RefSeq" id="WP_081799142.1">
    <property type="nucleotide sequence ID" value="NZ_JFYZ01000027.1"/>
</dbReference>
<comment type="caution">
    <text evidence="2">The sequence shown here is derived from an EMBL/GenBank/DDBJ whole genome shotgun (WGS) entry which is preliminary data.</text>
</comment>
<evidence type="ECO:0000313" key="3">
    <source>
        <dbReference type="Proteomes" id="UP000024329"/>
    </source>
</evidence>
<dbReference type="PATRIC" id="fig|158500.4.peg.4158"/>
<protein>
    <submittedName>
        <fullName evidence="2">Bifunctional enoyl-CoA hydratase/phosphate acetyltransferase</fullName>
    </submittedName>
</protein>
<dbReference type="AlphaFoldDB" id="A0A031JRD0"/>
<dbReference type="eggNOG" id="COG2030">
    <property type="taxonomic scope" value="Bacteria"/>
</dbReference>